<dbReference type="FunFam" id="3.90.230.10:FF:000009">
    <property type="entry name" value="xaa-Pro aminopeptidase 2"/>
    <property type="match status" value="1"/>
</dbReference>
<dbReference type="InterPro" id="IPR033740">
    <property type="entry name" value="Pept_M24B"/>
</dbReference>
<dbReference type="Gene3D" id="3.40.350.10">
    <property type="entry name" value="Creatinase/prolidase N-terminal domain"/>
    <property type="match status" value="2"/>
</dbReference>
<dbReference type="PANTHER" id="PTHR43763:SF6">
    <property type="entry name" value="XAA-PRO AMINOPEPTIDASE 1"/>
    <property type="match status" value="1"/>
</dbReference>
<evidence type="ECO:0000256" key="3">
    <source>
        <dbReference type="ARBA" id="ARBA00022801"/>
    </source>
</evidence>
<keyword evidence="2" id="KW-0479">Metal-binding</keyword>
<dbReference type="EMBL" id="FNCS01000003">
    <property type="protein sequence ID" value="SDG51355.1"/>
    <property type="molecule type" value="Genomic_DNA"/>
</dbReference>
<evidence type="ECO:0000313" key="7">
    <source>
        <dbReference type="EMBL" id="SDG51355.1"/>
    </source>
</evidence>
<evidence type="ECO:0000313" key="8">
    <source>
        <dbReference type="Proteomes" id="UP000199495"/>
    </source>
</evidence>
<dbReference type="InterPro" id="IPR029149">
    <property type="entry name" value="Creatin/AminoP/Spt16_N"/>
</dbReference>
<dbReference type="Pfam" id="PF00557">
    <property type="entry name" value="Peptidase_M24"/>
    <property type="match status" value="1"/>
</dbReference>
<evidence type="ECO:0000259" key="4">
    <source>
        <dbReference type="Pfam" id="PF00557"/>
    </source>
</evidence>
<dbReference type="Pfam" id="PF01321">
    <property type="entry name" value="Creatinase_N"/>
    <property type="match status" value="1"/>
</dbReference>
<evidence type="ECO:0000256" key="1">
    <source>
        <dbReference type="ARBA" id="ARBA00008766"/>
    </source>
</evidence>
<dbReference type="STRING" id="440168.SAMN04487974_103294"/>
<sequence length="615" mass="66737">MTRKDIMPDYKAIPDAKYQSFEEKSDPTQVAPRLAAVRTQLAAMGIDGILIPRTDVHQGEYVPDSDARLAYLTGFTGSAGLAAVTADIAALFVDSRYTLQAPAQTDTALVTVLDTTTVKPGPWLAEHLPAGARLGFDPWLHTPGRLAPIREALENAGIELIPVENPVDAIWDDRPDAPKGPIEVLGHNRTGKSTEAKLAELRTTMSKDGADAVVLTLPESLCWLFNVRGRDVPHNPFVLGFAIVPAEGTPTLFVADNKLTDENRQALEGIAELRDKGEFEAALAQLAAAESSVWFDPETAPIRVKSVLADAGARLIEKRDPVLLPKARKNDVELAGMREAQKLDGIAVAKFLAWFDEAAPHGDLTEIDIVKMLESFRRDEPTAVDISFETISGSGPNGAIVHYRVSEKSNRGLNPGELMLVDSGGQYLSGTTDITRTMASGPATDEQKDRFTRVLKGMIAISRARFPAGTAGSQIDALARQFLWQIGKTYNHGTGHGVGAFLSVHEGPAGIAPSYTVPLEAGMVLSNEPGYYLEGQYGIRIENLIVVQESEDFPGYLDFETLTLAPIDRRLIAVELLDAAERDWLNAYHARVSREIGPHLDTQTRGWLDQATAPI</sequence>
<evidence type="ECO:0000259" key="6">
    <source>
        <dbReference type="Pfam" id="PF16188"/>
    </source>
</evidence>
<dbReference type="InterPro" id="IPR000994">
    <property type="entry name" value="Pept_M24"/>
</dbReference>
<dbReference type="CDD" id="cd01085">
    <property type="entry name" value="APP"/>
    <property type="match status" value="1"/>
</dbReference>
<dbReference type="InterPro" id="IPR050422">
    <property type="entry name" value="X-Pro_aminopeptidase_P"/>
</dbReference>
<dbReference type="InterPro" id="IPR032416">
    <property type="entry name" value="Peptidase_M24_C"/>
</dbReference>
<comment type="similarity">
    <text evidence="1">Belongs to the peptidase M24B family.</text>
</comment>
<dbReference type="AlphaFoldDB" id="A0A1G7UUS1"/>
<dbReference type="Pfam" id="PF16189">
    <property type="entry name" value="Creatinase_N_2"/>
    <property type="match status" value="1"/>
</dbReference>
<gene>
    <name evidence="7" type="ORF">SAMN04487974_103294</name>
</gene>
<dbReference type="SUPFAM" id="SSF55920">
    <property type="entry name" value="Creatinase/aminopeptidase"/>
    <property type="match status" value="1"/>
</dbReference>
<protein>
    <submittedName>
        <fullName evidence="7">Xaa-Pro aminopeptidase</fullName>
    </submittedName>
</protein>
<dbReference type="Gene3D" id="3.90.230.10">
    <property type="entry name" value="Creatinase/methionine aminopeptidase superfamily"/>
    <property type="match status" value="1"/>
</dbReference>
<dbReference type="InterPro" id="IPR000587">
    <property type="entry name" value="Creatinase_N"/>
</dbReference>
<proteinExistence type="inferred from homology"/>
<dbReference type="InterPro" id="IPR036005">
    <property type="entry name" value="Creatinase/aminopeptidase-like"/>
</dbReference>
<accession>A0A1G7UUS1</accession>
<evidence type="ECO:0000256" key="2">
    <source>
        <dbReference type="ARBA" id="ARBA00022723"/>
    </source>
</evidence>
<dbReference type="PANTHER" id="PTHR43763">
    <property type="entry name" value="XAA-PRO AMINOPEPTIDASE 1"/>
    <property type="match status" value="1"/>
</dbReference>
<name>A0A1G7UUS1_9HYPH</name>
<dbReference type="Proteomes" id="UP000199495">
    <property type="component" value="Unassembled WGS sequence"/>
</dbReference>
<keyword evidence="3" id="KW-0378">Hydrolase</keyword>
<keyword evidence="8" id="KW-1185">Reference proteome</keyword>
<evidence type="ECO:0000259" key="5">
    <source>
        <dbReference type="Pfam" id="PF01321"/>
    </source>
</evidence>
<keyword evidence="7" id="KW-0645">Protease</keyword>
<dbReference type="SUPFAM" id="SSF53092">
    <property type="entry name" value="Creatinase/prolidase N-terminal domain"/>
    <property type="match status" value="2"/>
</dbReference>
<dbReference type="GO" id="GO:0005737">
    <property type="term" value="C:cytoplasm"/>
    <property type="evidence" value="ECO:0007669"/>
    <property type="project" value="UniProtKB-ARBA"/>
</dbReference>
<reference evidence="7 8" key="1">
    <citation type="submission" date="2016-10" db="EMBL/GenBank/DDBJ databases">
        <authorList>
            <person name="de Groot N.N."/>
        </authorList>
    </citation>
    <scope>NUCLEOTIDE SEQUENCE [LARGE SCALE GENOMIC DNA]</scope>
    <source>
        <strain evidence="7 8">CGMCC 1.10267</strain>
    </source>
</reference>
<feature type="domain" description="Creatinase N-terminal" evidence="5">
    <location>
        <begin position="33"/>
        <end position="169"/>
    </location>
</feature>
<dbReference type="Pfam" id="PF16188">
    <property type="entry name" value="Peptidase_M24_C"/>
    <property type="match status" value="1"/>
</dbReference>
<organism evidence="7 8">
    <name type="scientific">Pelagibacterium luteolum</name>
    <dbReference type="NCBI Taxonomy" id="440168"/>
    <lineage>
        <taxon>Bacteria</taxon>
        <taxon>Pseudomonadati</taxon>
        <taxon>Pseudomonadota</taxon>
        <taxon>Alphaproteobacteria</taxon>
        <taxon>Hyphomicrobiales</taxon>
        <taxon>Devosiaceae</taxon>
        <taxon>Pelagibacterium</taxon>
    </lineage>
</organism>
<keyword evidence="7" id="KW-0031">Aminopeptidase</keyword>
<dbReference type="GO" id="GO:0046872">
    <property type="term" value="F:metal ion binding"/>
    <property type="evidence" value="ECO:0007669"/>
    <property type="project" value="UniProtKB-KW"/>
</dbReference>
<feature type="domain" description="Peptidase M24" evidence="4">
    <location>
        <begin position="336"/>
        <end position="549"/>
    </location>
</feature>
<dbReference type="GO" id="GO:0070006">
    <property type="term" value="F:metalloaminopeptidase activity"/>
    <property type="evidence" value="ECO:0007669"/>
    <property type="project" value="InterPro"/>
</dbReference>
<feature type="domain" description="Peptidase M24 C-terminal" evidence="6">
    <location>
        <begin position="555"/>
        <end position="615"/>
    </location>
</feature>